<name>G0V1J8_TRYCI</name>
<evidence type="ECO:0000256" key="1">
    <source>
        <dbReference type="ARBA" id="ARBA00022723"/>
    </source>
</evidence>
<keyword evidence="3" id="KW-0106">Calcium</keyword>
<dbReference type="InterPro" id="IPR002048">
    <property type="entry name" value="EF_hand_dom"/>
</dbReference>
<dbReference type="EMBL" id="HE575324">
    <property type="protein sequence ID" value="CCC95519.1"/>
    <property type="molecule type" value="Genomic_DNA"/>
</dbReference>
<gene>
    <name evidence="6" type="ORF">TCIL3000_11_9860</name>
</gene>
<sequence>MTVSSLRDITGRGVTEASPRDSDDGLTSTISRIREGVLLFGGRLGFRILSKVLGVACKEHNIVGIRRQDLFHSICLMGATIQPGELDVIFKKFDHNGNGVIIAQDLLRELRGGMPPTRLNAVITAFQQLIIEGGGSVDYGDMLNLFQFNAACHPDVEDGIVSREEVIFDFINCWPGMNAASSVTTDMFVAYYTDISPASESDERFVAVVQRSWKIPETDAYKTVKSNRSVTVIRLDGTSTVVQLPASLVLDATDQATVRNFLTRSGVRDIKEVRLSM</sequence>
<evidence type="ECO:0000256" key="3">
    <source>
        <dbReference type="ARBA" id="ARBA00022837"/>
    </source>
</evidence>
<feature type="domain" description="EF-hand" evidence="5">
    <location>
        <begin position="81"/>
        <end position="116"/>
    </location>
</feature>
<dbReference type="GO" id="GO:0005509">
    <property type="term" value="F:calcium ion binding"/>
    <property type="evidence" value="ECO:0007669"/>
    <property type="project" value="InterPro"/>
</dbReference>
<keyword evidence="2" id="KW-0677">Repeat</keyword>
<dbReference type="PROSITE" id="PS50222">
    <property type="entry name" value="EF_HAND_2"/>
    <property type="match status" value="1"/>
</dbReference>
<keyword evidence="1" id="KW-0479">Metal-binding</keyword>
<proteinExistence type="predicted"/>
<reference evidence="6" key="1">
    <citation type="journal article" date="2012" name="Proc. Natl. Acad. Sci. U.S.A.">
        <title>Antigenic diversity is generated by distinct evolutionary mechanisms in African trypanosome species.</title>
        <authorList>
            <person name="Jackson A.P."/>
            <person name="Berry A."/>
            <person name="Aslett M."/>
            <person name="Allison H.C."/>
            <person name="Burton P."/>
            <person name="Vavrova-Anderson J."/>
            <person name="Brown R."/>
            <person name="Browne H."/>
            <person name="Corton N."/>
            <person name="Hauser H."/>
            <person name="Gamble J."/>
            <person name="Gilderthorp R."/>
            <person name="Marcello L."/>
            <person name="McQuillan J."/>
            <person name="Otto T.D."/>
            <person name="Quail M.A."/>
            <person name="Sanders M.J."/>
            <person name="van Tonder A."/>
            <person name="Ginger M.L."/>
            <person name="Field M.C."/>
            <person name="Barry J.D."/>
            <person name="Hertz-Fowler C."/>
            <person name="Berriman M."/>
        </authorList>
    </citation>
    <scope>NUCLEOTIDE SEQUENCE</scope>
    <source>
        <strain evidence="6">IL3000</strain>
    </source>
</reference>
<dbReference type="PANTHER" id="PTHR34524:SF6">
    <property type="entry name" value="CALCYPHOSINE LIKE"/>
    <property type="match status" value="1"/>
</dbReference>
<evidence type="ECO:0000256" key="4">
    <source>
        <dbReference type="SAM" id="MobiDB-lite"/>
    </source>
</evidence>
<dbReference type="InterPro" id="IPR011992">
    <property type="entry name" value="EF-hand-dom_pair"/>
</dbReference>
<accession>G0V1J8</accession>
<evidence type="ECO:0000256" key="2">
    <source>
        <dbReference type="ARBA" id="ARBA00022737"/>
    </source>
</evidence>
<dbReference type="InterPro" id="IPR051581">
    <property type="entry name" value="Ca-bind"/>
</dbReference>
<dbReference type="Gene3D" id="1.10.238.10">
    <property type="entry name" value="EF-hand"/>
    <property type="match status" value="1"/>
</dbReference>
<feature type="region of interest" description="Disordered" evidence="4">
    <location>
        <begin position="1"/>
        <end position="26"/>
    </location>
</feature>
<dbReference type="SUPFAM" id="SSF47473">
    <property type="entry name" value="EF-hand"/>
    <property type="match status" value="1"/>
</dbReference>
<evidence type="ECO:0000313" key="6">
    <source>
        <dbReference type="EMBL" id="CCC95519.1"/>
    </source>
</evidence>
<dbReference type="VEuPathDB" id="TriTrypDB:TcIL3000.11.9860"/>
<evidence type="ECO:0000259" key="5">
    <source>
        <dbReference type="PROSITE" id="PS50222"/>
    </source>
</evidence>
<dbReference type="PANTHER" id="PTHR34524">
    <property type="entry name" value="CALCYPHOSIN"/>
    <property type="match status" value="1"/>
</dbReference>
<dbReference type="AlphaFoldDB" id="G0V1J8"/>
<protein>
    <submittedName>
        <fullName evidence="6">Uncharacterized protein TCIL3000_11_9860</fullName>
    </submittedName>
</protein>
<organism evidence="6">
    <name type="scientific">Trypanosoma congolense (strain IL3000)</name>
    <dbReference type="NCBI Taxonomy" id="1068625"/>
    <lineage>
        <taxon>Eukaryota</taxon>
        <taxon>Discoba</taxon>
        <taxon>Euglenozoa</taxon>
        <taxon>Kinetoplastea</taxon>
        <taxon>Metakinetoplastina</taxon>
        <taxon>Trypanosomatida</taxon>
        <taxon>Trypanosomatidae</taxon>
        <taxon>Trypanosoma</taxon>
        <taxon>Nannomonas</taxon>
    </lineage>
</organism>